<evidence type="ECO:0000256" key="1">
    <source>
        <dbReference type="SAM" id="MobiDB-lite"/>
    </source>
</evidence>
<feature type="region of interest" description="Disordered" evidence="1">
    <location>
        <begin position="219"/>
        <end position="240"/>
    </location>
</feature>
<keyword evidence="5" id="KW-1185">Reference proteome</keyword>
<evidence type="ECO:0000256" key="2">
    <source>
        <dbReference type="SAM" id="SignalP"/>
    </source>
</evidence>
<dbReference type="InterPro" id="IPR013783">
    <property type="entry name" value="Ig-like_fold"/>
</dbReference>
<evidence type="ECO:0000259" key="3">
    <source>
        <dbReference type="PROSITE" id="PS50835"/>
    </source>
</evidence>
<reference evidence="4 5" key="1">
    <citation type="journal article" date="2018" name="G3 (Bethesda)">
        <title>A High-Quality Reference Genome for the Invasive Mosquitofish Gambusia affinis Using a Chicago Library.</title>
        <authorList>
            <person name="Hoffberg S.L."/>
            <person name="Troendle N.J."/>
            <person name="Glenn T.C."/>
            <person name="Mahmud O."/>
            <person name="Louha S."/>
            <person name="Chalopin D."/>
            <person name="Bennetzen J.L."/>
            <person name="Mauricio R."/>
        </authorList>
    </citation>
    <scope>NUCLEOTIDE SEQUENCE [LARGE SCALE GENOMIC DNA]</scope>
    <source>
        <strain evidence="4">NE01/NJP1002.9</strain>
        <tissue evidence="4">Muscle</tissue>
    </source>
</reference>
<dbReference type="STRING" id="33528.ENSGAFP00000014590"/>
<evidence type="ECO:0000313" key="4">
    <source>
        <dbReference type="EMBL" id="PWA24446.1"/>
    </source>
</evidence>
<evidence type="ECO:0000313" key="5">
    <source>
        <dbReference type="Proteomes" id="UP000250572"/>
    </source>
</evidence>
<dbReference type="SUPFAM" id="SSF48726">
    <property type="entry name" value="Immunoglobulin"/>
    <property type="match status" value="1"/>
</dbReference>
<feature type="signal peptide" evidence="2">
    <location>
        <begin position="1"/>
        <end position="20"/>
    </location>
</feature>
<accession>A0A315VMR9</accession>
<dbReference type="SMART" id="SM00409">
    <property type="entry name" value="IG"/>
    <property type="match status" value="1"/>
</dbReference>
<organism evidence="4 5">
    <name type="scientific">Gambusia affinis</name>
    <name type="common">Western mosquitofish</name>
    <name type="synonym">Heterandria affinis</name>
    <dbReference type="NCBI Taxonomy" id="33528"/>
    <lineage>
        <taxon>Eukaryota</taxon>
        <taxon>Metazoa</taxon>
        <taxon>Chordata</taxon>
        <taxon>Craniata</taxon>
        <taxon>Vertebrata</taxon>
        <taxon>Euteleostomi</taxon>
        <taxon>Actinopterygii</taxon>
        <taxon>Neopterygii</taxon>
        <taxon>Teleostei</taxon>
        <taxon>Neoteleostei</taxon>
        <taxon>Acanthomorphata</taxon>
        <taxon>Ovalentaria</taxon>
        <taxon>Atherinomorphae</taxon>
        <taxon>Cyprinodontiformes</taxon>
        <taxon>Poeciliidae</taxon>
        <taxon>Poeciliinae</taxon>
        <taxon>Gambusia</taxon>
    </lineage>
</organism>
<dbReference type="PROSITE" id="PS50835">
    <property type="entry name" value="IG_LIKE"/>
    <property type="match status" value="1"/>
</dbReference>
<feature type="domain" description="Ig-like" evidence="3">
    <location>
        <begin position="29"/>
        <end position="120"/>
    </location>
</feature>
<dbReference type="InterPro" id="IPR013106">
    <property type="entry name" value="Ig_V-set"/>
</dbReference>
<proteinExistence type="predicted"/>
<dbReference type="GO" id="GO:0060097">
    <property type="term" value="P:cytoskeletal rearrangement involved in phagocytosis, engulfment"/>
    <property type="evidence" value="ECO:0007669"/>
    <property type="project" value="TreeGrafter"/>
</dbReference>
<dbReference type="Gene3D" id="2.60.40.10">
    <property type="entry name" value="Immunoglobulins"/>
    <property type="match status" value="1"/>
</dbReference>
<protein>
    <recommendedName>
        <fullName evidence="3">Ig-like domain-containing protein</fullName>
    </recommendedName>
</protein>
<dbReference type="PANTHER" id="PTHR46608">
    <property type="entry name" value="T-CELL IMMUNOGLOBULIN AND MUCIN DOMAIN-CONTAINING PROTEIN 4"/>
    <property type="match status" value="1"/>
</dbReference>
<dbReference type="Pfam" id="PF07686">
    <property type="entry name" value="V-set"/>
    <property type="match status" value="1"/>
</dbReference>
<gene>
    <name evidence="4" type="ORF">CCH79_00011879</name>
</gene>
<dbReference type="GO" id="GO:0001786">
    <property type="term" value="F:phosphatidylserine binding"/>
    <property type="evidence" value="ECO:0007669"/>
    <property type="project" value="TreeGrafter"/>
</dbReference>
<dbReference type="InterPro" id="IPR003599">
    <property type="entry name" value="Ig_sub"/>
</dbReference>
<keyword evidence="2" id="KW-0732">Signal</keyword>
<name>A0A315VMR9_GAMAF</name>
<dbReference type="PANTHER" id="PTHR46608:SF3">
    <property type="entry name" value="T-CELL IMMUNOGLOBULIN AND MUCIN DOMAIN-CONTAINING PROTEIN 4"/>
    <property type="match status" value="1"/>
</dbReference>
<dbReference type="GO" id="GO:0043277">
    <property type="term" value="P:apoptotic cell clearance"/>
    <property type="evidence" value="ECO:0007669"/>
    <property type="project" value="TreeGrafter"/>
</dbReference>
<dbReference type="Proteomes" id="UP000250572">
    <property type="component" value="Unassembled WGS sequence"/>
</dbReference>
<comment type="caution">
    <text evidence="4">The sequence shown here is derived from an EMBL/GenBank/DDBJ whole genome shotgun (WGS) entry which is preliminary data.</text>
</comment>
<feature type="chain" id="PRO_5016325216" description="Ig-like domain-containing protein" evidence="2">
    <location>
        <begin position="21"/>
        <end position="388"/>
    </location>
</feature>
<sequence length="388" mass="42087">MLLLSSVWLLSVALRMSAVATETVVGVAGQVVKLPCRLEEAGKSGVEVCWGRGKPSLFTCHNTLINGAGGQVTYRQSDRFSVSSSTSALSISGSRLSDAGFYHCRVQLPGPFNDQTSTVHLIIIRPRSVISKPLVREDVEKFNTPNPITSFNTNQRGSDVTGGAGTEPMVAQVQSPVQEEPVDSLQTFIGSTLRLAFIIFIPAVLSAAGVWRSNREAETERRLDQSEEEESSSVSDQLGSIRTSDVLRETSCCSDCSVIMRGVGGGEAKAADPDEVKRMSLLVINVLDEVPEPGSTAERRLMLITDQLTTESLLTSAEHQKEGSMLSLGLLLVVLVTAVGLFRKGPEHLEDCDWTRTSCVYQTVLESEVNRSVQQLERKTTTEAVYCC</sequence>
<dbReference type="InterPro" id="IPR036179">
    <property type="entry name" value="Ig-like_dom_sf"/>
</dbReference>
<dbReference type="AlphaFoldDB" id="A0A315VMR9"/>
<dbReference type="EMBL" id="NHOQ01001433">
    <property type="protein sequence ID" value="PWA24446.1"/>
    <property type="molecule type" value="Genomic_DNA"/>
</dbReference>
<dbReference type="InterPro" id="IPR007110">
    <property type="entry name" value="Ig-like_dom"/>
</dbReference>
<feature type="non-terminal residue" evidence="4">
    <location>
        <position position="388"/>
    </location>
</feature>